<dbReference type="EMBL" id="SNYC01000005">
    <property type="protein sequence ID" value="TDQ08100.1"/>
    <property type="molecule type" value="Genomic_DNA"/>
</dbReference>
<organism evidence="1 2">
    <name type="scientific">Pedobacter metabolipauper</name>
    <dbReference type="NCBI Taxonomy" id="425513"/>
    <lineage>
        <taxon>Bacteria</taxon>
        <taxon>Pseudomonadati</taxon>
        <taxon>Bacteroidota</taxon>
        <taxon>Sphingobacteriia</taxon>
        <taxon>Sphingobacteriales</taxon>
        <taxon>Sphingobacteriaceae</taxon>
        <taxon>Pedobacter</taxon>
    </lineage>
</organism>
<gene>
    <name evidence="1" type="ORF">ATK78_2602</name>
</gene>
<name>A0A4R6STL7_9SPHI</name>
<evidence type="ECO:0000313" key="2">
    <source>
        <dbReference type="Proteomes" id="UP000295620"/>
    </source>
</evidence>
<protein>
    <submittedName>
        <fullName evidence="1">Uncharacterized protein</fullName>
    </submittedName>
</protein>
<proteinExistence type="predicted"/>
<keyword evidence="2" id="KW-1185">Reference proteome</keyword>
<evidence type="ECO:0000313" key="1">
    <source>
        <dbReference type="EMBL" id="TDQ08100.1"/>
    </source>
</evidence>
<dbReference type="AlphaFoldDB" id="A0A4R6STL7"/>
<reference evidence="1 2" key="1">
    <citation type="submission" date="2019-03" db="EMBL/GenBank/DDBJ databases">
        <title>Genomic Encyclopedia of Archaeal and Bacterial Type Strains, Phase II (KMG-II): from individual species to whole genera.</title>
        <authorList>
            <person name="Goeker M."/>
        </authorList>
    </citation>
    <scope>NUCLEOTIDE SEQUENCE [LARGE SCALE GENOMIC DNA]</scope>
    <source>
        <strain evidence="1 2">DSM 19035</strain>
    </source>
</reference>
<sequence length="71" mass="8222">MLFQSNKSNVKSSDDKILFRVKQTDIDKCQKLQTITLLFKINILSVSYICDTKPLNKLNQVLMRTSDFPDP</sequence>
<comment type="caution">
    <text evidence="1">The sequence shown here is derived from an EMBL/GenBank/DDBJ whole genome shotgun (WGS) entry which is preliminary data.</text>
</comment>
<accession>A0A4R6STL7</accession>
<dbReference type="Proteomes" id="UP000295620">
    <property type="component" value="Unassembled WGS sequence"/>
</dbReference>